<evidence type="ECO:0000256" key="2">
    <source>
        <dbReference type="SAM" id="SignalP"/>
    </source>
</evidence>
<evidence type="ECO:0000313" key="3">
    <source>
        <dbReference type="EMBL" id="QVT79183.1"/>
    </source>
</evidence>
<feature type="signal peptide" evidence="2">
    <location>
        <begin position="1"/>
        <end position="26"/>
    </location>
</feature>
<evidence type="ECO:0000313" key="4">
    <source>
        <dbReference type="Proteomes" id="UP000679307"/>
    </source>
</evidence>
<feature type="chain" id="PRO_5046680620" evidence="2">
    <location>
        <begin position="27"/>
        <end position="315"/>
    </location>
</feature>
<reference evidence="3 4" key="1">
    <citation type="submission" date="2021-05" db="EMBL/GenBank/DDBJ databases">
        <title>Complete genome of Nocardioides aquaticus KCTC 9944T isolated from meromictic and hypersaline Ekho Lake, Antarctica.</title>
        <authorList>
            <person name="Hwang K."/>
            <person name="Kim K.M."/>
            <person name="Choe H."/>
        </authorList>
    </citation>
    <scope>NUCLEOTIDE SEQUENCE [LARGE SCALE GENOMIC DNA]</scope>
    <source>
        <strain evidence="3 4">KCTC 9944</strain>
    </source>
</reference>
<gene>
    <name evidence="3" type="ORF">ENKNEFLB_01564</name>
</gene>
<proteinExistence type="predicted"/>
<name>A0ABX8EFB1_9ACTN</name>
<dbReference type="EMBL" id="CP075371">
    <property type="protein sequence ID" value="QVT79183.1"/>
    <property type="molecule type" value="Genomic_DNA"/>
</dbReference>
<accession>A0ABX8EFB1</accession>
<evidence type="ECO:0000256" key="1">
    <source>
        <dbReference type="SAM" id="MobiDB-lite"/>
    </source>
</evidence>
<keyword evidence="4" id="KW-1185">Reference proteome</keyword>
<feature type="compositionally biased region" description="Low complexity" evidence="1">
    <location>
        <begin position="52"/>
        <end position="63"/>
    </location>
</feature>
<dbReference type="Proteomes" id="UP000679307">
    <property type="component" value="Chromosome"/>
</dbReference>
<keyword evidence="2" id="KW-0732">Signal</keyword>
<sequence>MLNRALAILVVALLLPLLVMTPRAAAAGHSGCPAGTNPVSVGSGVVCVVVTDPGEPGSAGSPGPRNPGEGGQAPVGCHKSDGTEVPCQTHDGTWWSGPQCYAAPYDAPPGTPAWQGHTDGSVWQCTSCTSAGTATTCNVQMMWTAPGQQPGPPTPEQLASTALGQLPLARADIHTAPEPPAATYIGVENWLWVPDGQWATLHKSVTAGATTVTVTASPSQTVWDLGPTAITCYGPGRPWVQGMTEAASTTCAYTYKETSDRAPQGQFQISATIRYHVTWSCSGTCPTTGGDLGLVDAPAGASTMRVLQRQTVVVQ</sequence>
<protein>
    <submittedName>
        <fullName evidence="3">Uncharacterized protein</fullName>
    </submittedName>
</protein>
<feature type="region of interest" description="Disordered" evidence="1">
    <location>
        <begin position="52"/>
        <end position="80"/>
    </location>
</feature>
<organism evidence="3 4">
    <name type="scientific">Nocardioides aquaticus</name>
    <dbReference type="NCBI Taxonomy" id="160826"/>
    <lineage>
        <taxon>Bacteria</taxon>
        <taxon>Bacillati</taxon>
        <taxon>Actinomycetota</taxon>
        <taxon>Actinomycetes</taxon>
        <taxon>Propionibacteriales</taxon>
        <taxon>Nocardioidaceae</taxon>
        <taxon>Nocardioides</taxon>
    </lineage>
</organism>